<keyword evidence="1" id="KW-0812">Transmembrane</keyword>
<evidence type="ECO:0000313" key="2">
    <source>
        <dbReference type="EMBL" id="CBI06835.1"/>
    </source>
</evidence>
<dbReference type="Pfam" id="PF04020">
    <property type="entry name" value="Phage_holin_4_2"/>
    <property type="match status" value="1"/>
</dbReference>
<protein>
    <submittedName>
        <fullName evidence="2">Putative Permease of the major facilitator superfamily</fullName>
    </submittedName>
</protein>
<comment type="caution">
    <text evidence="2">The sequence shown here is derived from an EMBL/GenBank/DDBJ whole genome shotgun (WGS) entry which is preliminary data.</text>
</comment>
<dbReference type="InterPro" id="IPR007165">
    <property type="entry name" value="Phage_holin_4_2"/>
</dbReference>
<evidence type="ECO:0000256" key="1">
    <source>
        <dbReference type="SAM" id="Phobius"/>
    </source>
</evidence>
<dbReference type="AlphaFoldDB" id="E6QHX1"/>
<organism evidence="2">
    <name type="scientific">mine drainage metagenome</name>
    <dbReference type="NCBI Taxonomy" id="410659"/>
    <lineage>
        <taxon>unclassified sequences</taxon>
        <taxon>metagenomes</taxon>
        <taxon>ecological metagenomes</taxon>
    </lineage>
</organism>
<keyword evidence="1" id="KW-0472">Membrane</keyword>
<gene>
    <name evidence="2" type="ORF">CARN6_0110</name>
</gene>
<sequence length="115" mass="12371">MIRLLGNWCLSAIALLVVSRLVRGFEIDTLGTALVAALAFGLLNATLGLVLKLVTFPLTLLTLGVFLLVVNAFMLELASGFVRGFHIRTFGAAFWGAAVFALLQMILRLLIPNGK</sequence>
<feature type="transmembrane region" description="Helical" evidence="1">
    <location>
        <begin position="58"/>
        <end position="78"/>
    </location>
</feature>
<dbReference type="PANTHER" id="PTHR37309:SF1">
    <property type="entry name" value="SLR0284 PROTEIN"/>
    <property type="match status" value="1"/>
</dbReference>
<feature type="transmembrane region" description="Helical" evidence="1">
    <location>
        <begin position="90"/>
        <end position="111"/>
    </location>
</feature>
<feature type="transmembrane region" description="Helical" evidence="1">
    <location>
        <begin position="34"/>
        <end position="51"/>
    </location>
</feature>
<reference evidence="2" key="1">
    <citation type="submission" date="2009-10" db="EMBL/GenBank/DDBJ databases">
        <title>Diversity of trophic interactions inside an arsenic-rich microbial ecosystem.</title>
        <authorList>
            <person name="Bertin P.N."/>
            <person name="Heinrich-Salmeron A."/>
            <person name="Pelletier E."/>
            <person name="Goulhen-Chollet F."/>
            <person name="Arsene-Ploetze F."/>
            <person name="Gallien S."/>
            <person name="Calteau A."/>
            <person name="Vallenet D."/>
            <person name="Casiot C."/>
            <person name="Chane-Woon-Ming B."/>
            <person name="Giloteaux L."/>
            <person name="Barakat M."/>
            <person name="Bonnefoy V."/>
            <person name="Bruneel O."/>
            <person name="Chandler M."/>
            <person name="Cleiss J."/>
            <person name="Duran R."/>
            <person name="Elbaz-Poulichet F."/>
            <person name="Fonknechten N."/>
            <person name="Lauga B."/>
            <person name="Mornico D."/>
            <person name="Ortet P."/>
            <person name="Schaeffer C."/>
            <person name="Siguier P."/>
            <person name="Alexander Thil Smith A."/>
            <person name="Van Dorsselaer A."/>
            <person name="Weissenbach J."/>
            <person name="Medigue C."/>
            <person name="Le Paslier D."/>
        </authorList>
    </citation>
    <scope>NUCLEOTIDE SEQUENCE</scope>
</reference>
<keyword evidence="1" id="KW-1133">Transmembrane helix</keyword>
<dbReference type="EMBL" id="CABQ01000025">
    <property type="protein sequence ID" value="CBI06835.1"/>
    <property type="molecule type" value="Genomic_DNA"/>
</dbReference>
<proteinExistence type="predicted"/>
<name>E6QHX1_9ZZZZ</name>
<dbReference type="PANTHER" id="PTHR37309">
    <property type="entry name" value="SLR0284 PROTEIN"/>
    <property type="match status" value="1"/>
</dbReference>
<accession>E6QHX1</accession>